<accession>A0ABR3SG95</accession>
<gene>
    <name evidence="2" type="ORF">SLS56_009838</name>
</gene>
<feature type="region of interest" description="Disordered" evidence="1">
    <location>
        <begin position="19"/>
        <end position="57"/>
    </location>
</feature>
<sequence length="260" mass="29376">MADEASAISARLSAFLENLQQNQNKPVTSGGHGQNSKDGPSAKRHKRDVPASAASTTNASEERLALFGLPGEIRNRIFRFVIGSGGVFTPLQDKLQKGMLVNHQMRREMLSLYFGERIVVFNIHGYGLAPWLRLKKWVVEHGPFLKFITRFGFNFAWPEQKGYYNINVASADDVDVREKIEGKYHNTASRFHETKHYFDSSDLLANVQSMVESLTLQLCKDLRRLRNAGLLTAELFLLDVEVYVEELGALRRLWGKGYGA</sequence>
<dbReference type="EMBL" id="JAJVDC020000175">
    <property type="protein sequence ID" value="KAL1620025.1"/>
    <property type="molecule type" value="Genomic_DNA"/>
</dbReference>
<evidence type="ECO:0000256" key="1">
    <source>
        <dbReference type="SAM" id="MobiDB-lite"/>
    </source>
</evidence>
<name>A0ABR3SG95_9PEZI</name>
<comment type="caution">
    <text evidence="2">The sequence shown here is derived from an EMBL/GenBank/DDBJ whole genome shotgun (WGS) entry which is preliminary data.</text>
</comment>
<evidence type="ECO:0000313" key="2">
    <source>
        <dbReference type="EMBL" id="KAL1620025.1"/>
    </source>
</evidence>
<evidence type="ECO:0000313" key="3">
    <source>
        <dbReference type="Proteomes" id="UP001521116"/>
    </source>
</evidence>
<keyword evidence="3" id="KW-1185">Reference proteome</keyword>
<reference evidence="2 3" key="1">
    <citation type="submission" date="2024-02" db="EMBL/GenBank/DDBJ databases">
        <title>De novo assembly and annotation of 12 fungi associated with fruit tree decline syndrome in Ontario, Canada.</title>
        <authorList>
            <person name="Sulman M."/>
            <person name="Ellouze W."/>
            <person name="Ilyukhin E."/>
        </authorList>
    </citation>
    <scope>NUCLEOTIDE SEQUENCE [LARGE SCALE GENOMIC DNA]</scope>
    <source>
        <strain evidence="2 3">M1-105</strain>
    </source>
</reference>
<dbReference type="Proteomes" id="UP001521116">
    <property type="component" value="Unassembled WGS sequence"/>
</dbReference>
<protein>
    <submittedName>
        <fullName evidence="2">Uncharacterized protein</fullName>
    </submittedName>
</protein>
<organism evidence="2 3">
    <name type="scientific">Neofusicoccum ribis</name>
    <dbReference type="NCBI Taxonomy" id="45134"/>
    <lineage>
        <taxon>Eukaryota</taxon>
        <taxon>Fungi</taxon>
        <taxon>Dikarya</taxon>
        <taxon>Ascomycota</taxon>
        <taxon>Pezizomycotina</taxon>
        <taxon>Dothideomycetes</taxon>
        <taxon>Dothideomycetes incertae sedis</taxon>
        <taxon>Botryosphaeriales</taxon>
        <taxon>Botryosphaeriaceae</taxon>
        <taxon>Neofusicoccum</taxon>
    </lineage>
</organism>
<proteinExistence type="predicted"/>